<feature type="region of interest" description="Disordered" evidence="1">
    <location>
        <begin position="178"/>
        <end position="199"/>
    </location>
</feature>
<feature type="transmembrane region" description="Helical" evidence="2">
    <location>
        <begin position="358"/>
        <end position="374"/>
    </location>
</feature>
<evidence type="ECO:0000256" key="1">
    <source>
        <dbReference type="SAM" id="MobiDB-lite"/>
    </source>
</evidence>
<sequence>MRETIIIPLYCKRNVRSDELLSDEISRRFNGQKKVRDKIIYSPFFLLLFSPPPLFFFFFLSFIGIVFKLACIFTGTEWHRINENPLDQEKRNLELRTTINPTPLSLFKSIPHFFFIFFFYSQLILVFLYIGLAVTSDLSGYEPRGWRLQSYGPPDTAAAYRDPLFTTTTTMRTTTAAVKATTTPRTREPTTAPSEQPEDNFEANPALAIANSFAFNRPVYVYNTFPKINVGTICLYMYIICMYAEELICSIIKNYFLLYPAVFTVLGHFIDSGRNKCNKARKQRSLLPRARFILKNSLVRSLQFASRIRKTRIEKIKFKQYAHAGEAADAGSDRSVHSVLNLSASFARTPRARTNRRMYLNVFTCIYFFIYLTWPGHEQELTAWK</sequence>
<keyword evidence="2" id="KW-0812">Transmembrane</keyword>
<dbReference type="AlphaFoldDB" id="A0AAW2EHX0"/>
<organism evidence="3 4">
    <name type="scientific">Cardiocondyla obscurior</name>
    <dbReference type="NCBI Taxonomy" id="286306"/>
    <lineage>
        <taxon>Eukaryota</taxon>
        <taxon>Metazoa</taxon>
        <taxon>Ecdysozoa</taxon>
        <taxon>Arthropoda</taxon>
        <taxon>Hexapoda</taxon>
        <taxon>Insecta</taxon>
        <taxon>Pterygota</taxon>
        <taxon>Neoptera</taxon>
        <taxon>Endopterygota</taxon>
        <taxon>Hymenoptera</taxon>
        <taxon>Apocrita</taxon>
        <taxon>Aculeata</taxon>
        <taxon>Formicoidea</taxon>
        <taxon>Formicidae</taxon>
        <taxon>Myrmicinae</taxon>
        <taxon>Cardiocondyla</taxon>
    </lineage>
</organism>
<evidence type="ECO:0000313" key="3">
    <source>
        <dbReference type="EMBL" id="KAL0102948.1"/>
    </source>
</evidence>
<protein>
    <submittedName>
        <fullName evidence="3">Uncharacterized protein</fullName>
    </submittedName>
</protein>
<keyword evidence="2" id="KW-0472">Membrane</keyword>
<gene>
    <name evidence="3" type="ORF">PUN28_018331</name>
</gene>
<name>A0AAW2EHX0_9HYME</name>
<keyword evidence="2" id="KW-1133">Transmembrane helix</keyword>
<feature type="transmembrane region" description="Helical" evidence="2">
    <location>
        <begin position="44"/>
        <end position="67"/>
    </location>
</feature>
<feature type="transmembrane region" description="Helical" evidence="2">
    <location>
        <begin position="113"/>
        <end position="134"/>
    </location>
</feature>
<proteinExistence type="predicted"/>
<evidence type="ECO:0000256" key="2">
    <source>
        <dbReference type="SAM" id="Phobius"/>
    </source>
</evidence>
<accession>A0AAW2EHX0</accession>
<evidence type="ECO:0000313" key="4">
    <source>
        <dbReference type="Proteomes" id="UP001430953"/>
    </source>
</evidence>
<dbReference type="Proteomes" id="UP001430953">
    <property type="component" value="Unassembled WGS sequence"/>
</dbReference>
<reference evidence="3 4" key="1">
    <citation type="submission" date="2023-03" db="EMBL/GenBank/DDBJ databases">
        <title>High recombination rates correlate with genetic variation in Cardiocondyla obscurior ants.</title>
        <authorList>
            <person name="Errbii M."/>
        </authorList>
    </citation>
    <scope>NUCLEOTIDE SEQUENCE [LARGE SCALE GENOMIC DNA]</scope>
    <source>
        <strain evidence="3">Alpha-2009</strain>
        <tissue evidence="3">Whole body</tissue>
    </source>
</reference>
<keyword evidence="4" id="KW-1185">Reference proteome</keyword>
<comment type="caution">
    <text evidence="3">The sequence shown here is derived from an EMBL/GenBank/DDBJ whole genome shotgun (WGS) entry which is preliminary data.</text>
</comment>
<dbReference type="EMBL" id="JADYXP020000022">
    <property type="protein sequence ID" value="KAL0102948.1"/>
    <property type="molecule type" value="Genomic_DNA"/>
</dbReference>
<feature type="compositionally biased region" description="Low complexity" evidence="1">
    <location>
        <begin position="178"/>
        <end position="193"/>
    </location>
</feature>